<sequence length="30" mass="3502">KATDPMEWVKRSNNIRNRATEIVNAEVIFV</sequence>
<dbReference type="AlphaFoldDB" id="A0A8I0L574"/>
<name>A0A8I0L574_XANCI</name>
<dbReference type="Proteomes" id="UP000653002">
    <property type="component" value="Unassembled WGS sequence"/>
</dbReference>
<evidence type="ECO:0000313" key="2">
    <source>
        <dbReference type="Proteomes" id="UP000653002"/>
    </source>
</evidence>
<comment type="caution">
    <text evidence="1">The sequence shown here is derived from an EMBL/GenBank/DDBJ whole genome shotgun (WGS) entry which is preliminary data.</text>
</comment>
<feature type="non-terminal residue" evidence="1">
    <location>
        <position position="1"/>
    </location>
</feature>
<organism evidence="1 2">
    <name type="scientific">Xanthomonas citri pv. citri</name>
    <dbReference type="NCBI Taxonomy" id="611301"/>
    <lineage>
        <taxon>Bacteria</taxon>
        <taxon>Pseudomonadati</taxon>
        <taxon>Pseudomonadota</taxon>
        <taxon>Gammaproteobacteria</taxon>
        <taxon>Lysobacterales</taxon>
        <taxon>Lysobacteraceae</taxon>
        <taxon>Xanthomonas</taxon>
    </lineage>
</organism>
<proteinExistence type="predicted"/>
<dbReference type="EMBL" id="JAABFR010002328">
    <property type="protein sequence ID" value="MBD4339775.1"/>
    <property type="molecule type" value="Genomic_DNA"/>
</dbReference>
<dbReference type="InterPro" id="IPR026989">
    <property type="entry name" value="TnpV"/>
</dbReference>
<protein>
    <submittedName>
        <fullName evidence="1">TnpV protein</fullName>
    </submittedName>
</protein>
<accession>A0A8I0L574</accession>
<gene>
    <name evidence="1" type="ORF">GUH15_27745</name>
</gene>
<reference evidence="1" key="1">
    <citation type="submission" date="2020-01" db="EMBL/GenBank/DDBJ databases">
        <authorList>
            <person name="Richard D."/>
        </authorList>
    </citation>
    <scope>NUCLEOTIDE SEQUENCE</scope>
    <source>
        <strain evidence="1">JP541</strain>
    </source>
</reference>
<evidence type="ECO:0000313" key="1">
    <source>
        <dbReference type="EMBL" id="MBD4339775.1"/>
    </source>
</evidence>
<dbReference type="Pfam" id="PF14198">
    <property type="entry name" value="TnpV"/>
    <property type="match status" value="1"/>
</dbReference>